<dbReference type="EMBL" id="BAAAZG010000052">
    <property type="protein sequence ID" value="GAA4095267.1"/>
    <property type="molecule type" value="Genomic_DNA"/>
</dbReference>
<evidence type="ECO:0000259" key="4">
    <source>
        <dbReference type="PROSITE" id="PS01124"/>
    </source>
</evidence>
<evidence type="ECO:0000313" key="6">
    <source>
        <dbReference type="Proteomes" id="UP001500683"/>
    </source>
</evidence>
<dbReference type="PANTHER" id="PTHR46796">
    <property type="entry name" value="HTH-TYPE TRANSCRIPTIONAL ACTIVATOR RHAS-RELATED"/>
    <property type="match status" value="1"/>
</dbReference>
<dbReference type="Pfam" id="PF12833">
    <property type="entry name" value="HTH_18"/>
    <property type="match status" value="1"/>
</dbReference>
<keyword evidence="1" id="KW-0805">Transcription regulation</keyword>
<evidence type="ECO:0000256" key="3">
    <source>
        <dbReference type="ARBA" id="ARBA00023163"/>
    </source>
</evidence>
<name>A0ABP7WRV4_9ACTN</name>
<evidence type="ECO:0000256" key="1">
    <source>
        <dbReference type="ARBA" id="ARBA00023015"/>
    </source>
</evidence>
<dbReference type="PANTHER" id="PTHR46796:SF15">
    <property type="entry name" value="BLL1074 PROTEIN"/>
    <property type="match status" value="1"/>
</dbReference>
<dbReference type="SMART" id="SM00342">
    <property type="entry name" value="HTH_ARAC"/>
    <property type="match status" value="1"/>
</dbReference>
<keyword evidence="6" id="KW-1185">Reference proteome</keyword>
<dbReference type="Proteomes" id="UP001500683">
    <property type="component" value="Unassembled WGS sequence"/>
</dbReference>
<proteinExistence type="predicted"/>
<dbReference type="PROSITE" id="PS01124">
    <property type="entry name" value="HTH_ARAC_FAMILY_2"/>
    <property type="match status" value="1"/>
</dbReference>
<keyword evidence="3" id="KW-0804">Transcription</keyword>
<organism evidence="5 6">
    <name type="scientific">Actinomadura miaoliensis</name>
    <dbReference type="NCBI Taxonomy" id="430685"/>
    <lineage>
        <taxon>Bacteria</taxon>
        <taxon>Bacillati</taxon>
        <taxon>Actinomycetota</taxon>
        <taxon>Actinomycetes</taxon>
        <taxon>Streptosporangiales</taxon>
        <taxon>Thermomonosporaceae</taxon>
        <taxon>Actinomadura</taxon>
    </lineage>
</organism>
<keyword evidence="2" id="KW-0238">DNA-binding</keyword>
<reference evidence="6" key="1">
    <citation type="journal article" date="2019" name="Int. J. Syst. Evol. Microbiol.">
        <title>The Global Catalogue of Microorganisms (GCM) 10K type strain sequencing project: providing services to taxonomists for standard genome sequencing and annotation.</title>
        <authorList>
            <consortium name="The Broad Institute Genomics Platform"/>
            <consortium name="The Broad Institute Genome Sequencing Center for Infectious Disease"/>
            <person name="Wu L."/>
            <person name="Ma J."/>
        </authorList>
    </citation>
    <scope>NUCLEOTIDE SEQUENCE [LARGE SCALE GENOMIC DNA]</scope>
    <source>
        <strain evidence="6">JCM 16702</strain>
    </source>
</reference>
<comment type="caution">
    <text evidence="5">The sequence shown here is derived from an EMBL/GenBank/DDBJ whole genome shotgun (WGS) entry which is preliminary data.</text>
</comment>
<evidence type="ECO:0000256" key="2">
    <source>
        <dbReference type="ARBA" id="ARBA00023125"/>
    </source>
</evidence>
<dbReference type="InterPro" id="IPR050204">
    <property type="entry name" value="AraC_XylS_family_regulators"/>
</dbReference>
<protein>
    <submittedName>
        <fullName evidence="5">Helix-turn-helix domain-containing protein</fullName>
    </submittedName>
</protein>
<evidence type="ECO:0000313" key="5">
    <source>
        <dbReference type="EMBL" id="GAA4095267.1"/>
    </source>
</evidence>
<sequence>MWDVARPARPSRVAGVSMAGFRDRGRAPASHRVIPHPGVTLAVEFGDGPLIVDDAAGRQRRGSLVAGVGFGSALRVRGEYFEAVQVRLSPLVARAVLGVSPAELDGAVVALDDLWGREASRIREQLSEVPSWEDRFALTDALLARRRGTGASVDPEVAWAWRRIVSSRGLVRVDGLADEVGWSRKRLWSRFRSQIGLPPKRAAKLVRFDHAAHRLAAGDGAARVAAESGYADQSHLHRDVVAFTGVTPATVAGEPWLAIDDFAWPGR</sequence>
<feature type="domain" description="HTH araC/xylS-type" evidence="4">
    <location>
        <begin position="154"/>
        <end position="254"/>
    </location>
</feature>
<dbReference type="Gene3D" id="1.10.10.60">
    <property type="entry name" value="Homeodomain-like"/>
    <property type="match status" value="1"/>
</dbReference>
<accession>A0ABP7WRV4</accession>
<dbReference type="InterPro" id="IPR018060">
    <property type="entry name" value="HTH_AraC"/>
</dbReference>
<gene>
    <name evidence="5" type="ORF">GCM10022214_67860</name>
</gene>